<sequence length="236" mass="26341">MNASIQTITLWNLSIALIPAIVVTGILYKWSLDYGHAIYAFFRMIVQLLLIGHVLVFIFNAKNAWLIMFVLSLMIFISSWIALSSIKKKRKKLYWKALQSLIIGGGSVLFLVTRYVLHLTPWYTPQYIIPLAGMIFANSMNSISLAAERLQAEMEQNKSFHEARGIAFRASLIPITNALFAVGLVSLPGMMTGQILSGVSPFIAARYQIMVMCMIYGAAGISSAYFLSQAEQDIMK</sequence>
<feature type="transmembrane region" description="Helical" evidence="6">
    <location>
        <begin position="65"/>
        <end position="86"/>
    </location>
</feature>
<evidence type="ECO:0000256" key="4">
    <source>
        <dbReference type="ARBA" id="ARBA00022989"/>
    </source>
</evidence>
<protein>
    <submittedName>
        <fullName evidence="7">ABC transport system permease protein</fullName>
    </submittedName>
</protein>
<dbReference type="Pfam" id="PF03649">
    <property type="entry name" value="UPF0014"/>
    <property type="match status" value="2"/>
</dbReference>
<evidence type="ECO:0000256" key="2">
    <source>
        <dbReference type="ARBA" id="ARBA00005268"/>
    </source>
</evidence>
<comment type="subcellular location">
    <subcellularLocation>
        <location evidence="1">Membrane</location>
        <topology evidence="1">Multi-pass membrane protein</topology>
    </subcellularLocation>
</comment>
<feature type="transmembrane region" description="Helical" evidence="6">
    <location>
        <begin position="127"/>
        <end position="146"/>
    </location>
</feature>
<evidence type="ECO:0000313" key="8">
    <source>
        <dbReference type="Proteomes" id="UP000189670"/>
    </source>
</evidence>
<dbReference type="Proteomes" id="UP000189670">
    <property type="component" value="Unassembled WGS sequence"/>
</dbReference>
<feature type="transmembrane region" description="Helical" evidence="6">
    <location>
        <begin position="40"/>
        <end position="59"/>
    </location>
</feature>
<dbReference type="EMBL" id="ATBP01000424">
    <property type="protein sequence ID" value="ETR70436.1"/>
    <property type="molecule type" value="Genomic_DNA"/>
</dbReference>
<keyword evidence="4 6" id="KW-1133">Transmembrane helix</keyword>
<organism evidence="7 8">
    <name type="scientific">Candidatus Magnetoglobus multicellularis str. Araruama</name>
    <dbReference type="NCBI Taxonomy" id="890399"/>
    <lineage>
        <taxon>Bacteria</taxon>
        <taxon>Pseudomonadati</taxon>
        <taxon>Thermodesulfobacteriota</taxon>
        <taxon>Desulfobacteria</taxon>
        <taxon>Desulfobacterales</taxon>
        <taxon>Desulfobacteraceae</taxon>
        <taxon>Candidatus Magnetoglobus</taxon>
    </lineage>
</organism>
<dbReference type="InterPro" id="IPR005226">
    <property type="entry name" value="UPF0014_fam"/>
</dbReference>
<feature type="transmembrane region" description="Helical" evidence="6">
    <location>
        <begin position="6"/>
        <end position="28"/>
    </location>
</feature>
<proteinExistence type="inferred from homology"/>
<keyword evidence="3 6" id="KW-0812">Transmembrane</keyword>
<dbReference type="PANTHER" id="PTHR30028">
    <property type="entry name" value="UPF0014 INNER MEMBRANE PROTEIN YBBM-RELATED"/>
    <property type="match status" value="1"/>
</dbReference>
<dbReference type="GO" id="GO:0005886">
    <property type="term" value="C:plasma membrane"/>
    <property type="evidence" value="ECO:0007669"/>
    <property type="project" value="TreeGrafter"/>
</dbReference>
<evidence type="ECO:0000256" key="1">
    <source>
        <dbReference type="ARBA" id="ARBA00004141"/>
    </source>
</evidence>
<comment type="caution">
    <text evidence="7">The sequence shown here is derived from an EMBL/GenBank/DDBJ whole genome shotgun (WGS) entry which is preliminary data.</text>
</comment>
<dbReference type="PANTHER" id="PTHR30028:SF0">
    <property type="entry name" value="PROTEIN ALUMINUM SENSITIVE 3"/>
    <property type="match status" value="1"/>
</dbReference>
<reference evidence="8" key="1">
    <citation type="submission" date="2012-11" db="EMBL/GenBank/DDBJ databases">
        <authorList>
            <person name="Lucero-Rivera Y.E."/>
            <person name="Tovar-Ramirez D."/>
        </authorList>
    </citation>
    <scope>NUCLEOTIDE SEQUENCE [LARGE SCALE GENOMIC DNA]</scope>
    <source>
        <strain evidence="8">Araruama</strain>
    </source>
</reference>
<evidence type="ECO:0000256" key="6">
    <source>
        <dbReference type="SAM" id="Phobius"/>
    </source>
</evidence>
<evidence type="ECO:0000313" key="7">
    <source>
        <dbReference type="EMBL" id="ETR70436.1"/>
    </source>
</evidence>
<feature type="transmembrane region" description="Helical" evidence="6">
    <location>
        <begin position="207"/>
        <end position="227"/>
    </location>
</feature>
<keyword evidence="5 6" id="KW-0472">Membrane</keyword>
<feature type="transmembrane region" description="Helical" evidence="6">
    <location>
        <begin position="166"/>
        <end position="187"/>
    </location>
</feature>
<evidence type="ECO:0000256" key="5">
    <source>
        <dbReference type="ARBA" id="ARBA00023136"/>
    </source>
</evidence>
<name>A0A1V1P6Q8_9BACT</name>
<gene>
    <name evidence="7" type="ORF">OMM_03247</name>
</gene>
<dbReference type="AlphaFoldDB" id="A0A1V1P6Q8"/>
<feature type="transmembrane region" description="Helical" evidence="6">
    <location>
        <begin position="93"/>
        <end position="115"/>
    </location>
</feature>
<accession>A0A1V1P6Q8</accession>
<comment type="similarity">
    <text evidence="2">Belongs to the UPF0014 family.</text>
</comment>
<evidence type="ECO:0000256" key="3">
    <source>
        <dbReference type="ARBA" id="ARBA00022692"/>
    </source>
</evidence>